<feature type="domain" description="ChsH2 C-terminal OB-fold" evidence="2">
    <location>
        <begin position="35"/>
        <end position="95"/>
    </location>
</feature>
<name>A0ABS7UEW3_9ACTN</name>
<evidence type="ECO:0000313" key="5">
    <source>
        <dbReference type="Proteomes" id="UP000780875"/>
    </source>
</evidence>
<feature type="domain" description="ChsH2 rubredoxin-like zinc ribbon" evidence="3">
    <location>
        <begin position="4"/>
        <end position="29"/>
    </location>
</feature>
<protein>
    <submittedName>
        <fullName evidence="4">OB-fold domain-containing protein</fullName>
    </submittedName>
</protein>
<organism evidence="4 5">
    <name type="scientific">Nocardioides mangrovi</name>
    <dbReference type="NCBI Taxonomy" id="2874580"/>
    <lineage>
        <taxon>Bacteria</taxon>
        <taxon>Bacillati</taxon>
        <taxon>Actinomycetota</taxon>
        <taxon>Actinomycetes</taxon>
        <taxon>Propionibacteriales</taxon>
        <taxon>Nocardioidaceae</taxon>
        <taxon>Nocardioides</taxon>
    </lineage>
</organism>
<gene>
    <name evidence="4" type="ORF">K8U61_15335</name>
</gene>
<sequence>MPFLVGSRCGDCGTRAFPARTVCPRCARPRPEPSPLGSRGRLYSWTTVHVSSSRPTPYDIGYVDLSDPEGVGVRVLAPLLAHPGGGWQVDQPVELAQDPDSPAGWAFADSRRTGTVR</sequence>
<evidence type="ECO:0000259" key="3">
    <source>
        <dbReference type="Pfam" id="PF12172"/>
    </source>
</evidence>
<dbReference type="Pfam" id="PF12172">
    <property type="entry name" value="zf-ChsH2"/>
    <property type="match status" value="1"/>
</dbReference>
<keyword evidence="5" id="KW-1185">Reference proteome</keyword>
<accession>A0ABS7UEW3</accession>
<evidence type="ECO:0000256" key="1">
    <source>
        <dbReference type="SAM" id="MobiDB-lite"/>
    </source>
</evidence>
<dbReference type="SUPFAM" id="SSF50249">
    <property type="entry name" value="Nucleic acid-binding proteins"/>
    <property type="match status" value="1"/>
</dbReference>
<comment type="caution">
    <text evidence="4">The sequence shown here is derived from an EMBL/GenBank/DDBJ whole genome shotgun (WGS) entry which is preliminary data.</text>
</comment>
<evidence type="ECO:0000259" key="2">
    <source>
        <dbReference type="Pfam" id="PF01796"/>
    </source>
</evidence>
<evidence type="ECO:0000313" key="4">
    <source>
        <dbReference type="EMBL" id="MBZ5739546.1"/>
    </source>
</evidence>
<dbReference type="PANTHER" id="PTHR34075:SF5">
    <property type="entry name" value="BLR3430 PROTEIN"/>
    <property type="match status" value="1"/>
</dbReference>
<reference evidence="4 5" key="1">
    <citation type="submission" date="2021-09" db="EMBL/GenBank/DDBJ databases">
        <title>Whole genome sequence of Nocardioides sp. GBK3QG-3.</title>
        <authorList>
            <person name="Tuo L."/>
        </authorList>
    </citation>
    <scope>NUCLEOTIDE SEQUENCE [LARGE SCALE GENOMIC DNA]</scope>
    <source>
        <strain evidence="4 5">GBK3QG-3</strain>
    </source>
</reference>
<feature type="region of interest" description="Disordered" evidence="1">
    <location>
        <begin position="98"/>
        <end position="117"/>
    </location>
</feature>
<dbReference type="Proteomes" id="UP000780875">
    <property type="component" value="Unassembled WGS sequence"/>
</dbReference>
<dbReference type="InterPro" id="IPR052513">
    <property type="entry name" value="Thioester_dehydratase-like"/>
</dbReference>
<dbReference type="InterPro" id="IPR012340">
    <property type="entry name" value="NA-bd_OB-fold"/>
</dbReference>
<dbReference type="PANTHER" id="PTHR34075">
    <property type="entry name" value="BLR3430 PROTEIN"/>
    <property type="match status" value="1"/>
</dbReference>
<dbReference type="Gene3D" id="6.10.30.10">
    <property type="match status" value="1"/>
</dbReference>
<dbReference type="InterPro" id="IPR002878">
    <property type="entry name" value="ChsH2_C"/>
</dbReference>
<dbReference type="Pfam" id="PF01796">
    <property type="entry name" value="OB_ChsH2_C"/>
    <property type="match status" value="1"/>
</dbReference>
<dbReference type="EMBL" id="JAIQZJ010000008">
    <property type="protein sequence ID" value="MBZ5739546.1"/>
    <property type="molecule type" value="Genomic_DNA"/>
</dbReference>
<proteinExistence type="predicted"/>
<dbReference type="InterPro" id="IPR022002">
    <property type="entry name" value="ChsH2_Znr"/>
</dbReference>